<name>A0ABN7WDK8_GIGMA</name>
<gene>
    <name evidence="2" type="ORF">GMARGA_LOCUS29402</name>
</gene>
<feature type="non-terminal residue" evidence="2">
    <location>
        <position position="1"/>
    </location>
</feature>
<sequence>CAIGSNITNQKICGKEKQKTNKRDTQEMIKKYNISEESILQKTKKLQEKERKSRIITQLESTPGVLTNNSALSKDMAPHSTNLNRGQNRRRI</sequence>
<feature type="non-terminal residue" evidence="2">
    <location>
        <position position="92"/>
    </location>
</feature>
<evidence type="ECO:0000256" key="1">
    <source>
        <dbReference type="SAM" id="MobiDB-lite"/>
    </source>
</evidence>
<reference evidence="2 3" key="1">
    <citation type="submission" date="2021-06" db="EMBL/GenBank/DDBJ databases">
        <authorList>
            <person name="Kallberg Y."/>
            <person name="Tangrot J."/>
            <person name="Rosling A."/>
        </authorList>
    </citation>
    <scope>NUCLEOTIDE SEQUENCE [LARGE SCALE GENOMIC DNA]</scope>
    <source>
        <strain evidence="2 3">120-4 pot B 10/14</strain>
    </source>
</reference>
<comment type="caution">
    <text evidence="2">The sequence shown here is derived from an EMBL/GenBank/DDBJ whole genome shotgun (WGS) entry which is preliminary data.</text>
</comment>
<dbReference type="Proteomes" id="UP000789901">
    <property type="component" value="Unassembled WGS sequence"/>
</dbReference>
<evidence type="ECO:0000313" key="2">
    <source>
        <dbReference type="EMBL" id="CAG8827423.1"/>
    </source>
</evidence>
<organism evidence="2 3">
    <name type="scientific">Gigaspora margarita</name>
    <dbReference type="NCBI Taxonomy" id="4874"/>
    <lineage>
        <taxon>Eukaryota</taxon>
        <taxon>Fungi</taxon>
        <taxon>Fungi incertae sedis</taxon>
        <taxon>Mucoromycota</taxon>
        <taxon>Glomeromycotina</taxon>
        <taxon>Glomeromycetes</taxon>
        <taxon>Diversisporales</taxon>
        <taxon>Gigasporaceae</taxon>
        <taxon>Gigaspora</taxon>
    </lineage>
</organism>
<evidence type="ECO:0000313" key="3">
    <source>
        <dbReference type="Proteomes" id="UP000789901"/>
    </source>
</evidence>
<accession>A0ABN7WDK8</accession>
<protein>
    <submittedName>
        <fullName evidence="2">40374_t:CDS:1</fullName>
    </submittedName>
</protein>
<feature type="region of interest" description="Disordered" evidence="1">
    <location>
        <begin position="65"/>
        <end position="92"/>
    </location>
</feature>
<proteinExistence type="predicted"/>
<dbReference type="EMBL" id="CAJVQB010039482">
    <property type="protein sequence ID" value="CAG8827423.1"/>
    <property type="molecule type" value="Genomic_DNA"/>
</dbReference>
<keyword evidence="3" id="KW-1185">Reference proteome</keyword>